<feature type="transmembrane region" description="Helical" evidence="1">
    <location>
        <begin position="193"/>
        <end position="211"/>
    </location>
</feature>
<dbReference type="Proteomes" id="UP000076532">
    <property type="component" value="Unassembled WGS sequence"/>
</dbReference>
<gene>
    <name evidence="2" type="ORF">FIBSPDRAFT_859012</name>
</gene>
<dbReference type="OrthoDB" id="2688021at2759"/>
<dbReference type="EMBL" id="KV417535">
    <property type="protein sequence ID" value="KZP23066.1"/>
    <property type="molecule type" value="Genomic_DNA"/>
</dbReference>
<evidence type="ECO:0000313" key="3">
    <source>
        <dbReference type="Proteomes" id="UP000076532"/>
    </source>
</evidence>
<evidence type="ECO:0000313" key="2">
    <source>
        <dbReference type="EMBL" id="KZP23066.1"/>
    </source>
</evidence>
<keyword evidence="1" id="KW-0472">Membrane</keyword>
<reference evidence="2 3" key="1">
    <citation type="journal article" date="2016" name="Mol. Biol. Evol.">
        <title>Comparative Genomics of Early-Diverging Mushroom-Forming Fungi Provides Insights into the Origins of Lignocellulose Decay Capabilities.</title>
        <authorList>
            <person name="Nagy L.G."/>
            <person name="Riley R."/>
            <person name="Tritt A."/>
            <person name="Adam C."/>
            <person name="Daum C."/>
            <person name="Floudas D."/>
            <person name="Sun H."/>
            <person name="Yadav J.S."/>
            <person name="Pangilinan J."/>
            <person name="Larsson K.H."/>
            <person name="Matsuura K."/>
            <person name="Barry K."/>
            <person name="Labutti K."/>
            <person name="Kuo R."/>
            <person name="Ohm R.A."/>
            <person name="Bhattacharya S.S."/>
            <person name="Shirouzu T."/>
            <person name="Yoshinaga Y."/>
            <person name="Martin F.M."/>
            <person name="Grigoriev I.V."/>
            <person name="Hibbett D.S."/>
        </authorList>
    </citation>
    <scope>NUCLEOTIDE SEQUENCE [LARGE SCALE GENOMIC DNA]</scope>
    <source>
        <strain evidence="2 3">CBS 109695</strain>
    </source>
</reference>
<dbReference type="STRING" id="436010.A0A166LKU2"/>
<dbReference type="AlphaFoldDB" id="A0A166LKU2"/>
<organism evidence="2 3">
    <name type="scientific">Athelia psychrophila</name>
    <dbReference type="NCBI Taxonomy" id="1759441"/>
    <lineage>
        <taxon>Eukaryota</taxon>
        <taxon>Fungi</taxon>
        <taxon>Dikarya</taxon>
        <taxon>Basidiomycota</taxon>
        <taxon>Agaricomycotina</taxon>
        <taxon>Agaricomycetes</taxon>
        <taxon>Agaricomycetidae</taxon>
        <taxon>Atheliales</taxon>
        <taxon>Atheliaceae</taxon>
        <taxon>Athelia</taxon>
    </lineage>
</organism>
<sequence>MWALVPFYAIWGAIIYALSVYVSTGVSKSGHIQSVGIGSEKLPDFSWAISPNNNTQSFGIAYLTNHAKESAILPSATWPSILLVFMAIQCGLTLVLHYCEAIINTTQDEHVWRQAMGEKGVSIFEDKSFRAHIASQLILRKVFLWVTKTVCQWLFDQSFQVTGVFAQLPQVTSGEITGSYFIGIELIAHCAQLWYLSAALVGFAIITTIIANHEPSGPLPAAYGHFQTLANLIIDECPIPGDEKSNPSHQWPPVLYWGHKAGPDKDGICHAGVSSAKSLVHEIHKERLYGGESDPKWPSAAKKEDV</sequence>
<keyword evidence="1" id="KW-1133">Transmembrane helix</keyword>
<keyword evidence="1" id="KW-0812">Transmembrane</keyword>
<protein>
    <submittedName>
        <fullName evidence="2">Uncharacterized protein</fullName>
    </submittedName>
</protein>
<name>A0A166LKU2_9AGAM</name>
<keyword evidence="3" id="KW-1185">Reference proteome</keyword>
<evidence type="ECO:0000256" key="1">
    <source>
        <dbReference type="SAM" id="Phobius"/>
    </source>
</evidence>
<feature type="transmembrane region" description="Helical" evidence="1">
    <location>
        <begin position="6"/>
        <end position="24"/>
    </location>
</feature>
<accession>A0A166LKU2</accession>
<proteinExistence type="predicted"/>